<evidence type="ECO:0000259" key="2">
    <source>
        <dbReference type="PROSITE" id="PS51915"/>
    </source>
</evidence>
<name>A0A9J6C4P4_POLVA</name>
<feature type="binding site" evidence="1">
    <location>
        <position position="50"/>
    </location>
    <ligand>
        <name>Zn(2+)</name>
        <dbReference type="ChEBI" id="CHEBI:29105"/>
    </ligand>
</feature>
<protein>
    <recommendedName>
        <fullName evidence="2">ZAD domain-containing protein</fullName>
    </recommendedName>
</protein>
<gene>
    <name evidence="3" type="ORF">PVAND_006896</name>
</gene>
<evidence type="ECO:0000313" key="4">
    <source>
        <dbReference type="Proteomes" id="UP001107558"/>
    </source>
</evidence>
<evidence type="ECO:0000256" key="1">
    <source>
        <dbReference type="PROSITE-ProRule" id="PRU01263"/>
    </source>
</evidence>
<dbReference type="GO" id="GO:0005634">
    <property type="term" value="C:nucleus"/>
    <property type="evidence" value="ECO:0007669"/>
    <property type="project" value="InterPro"/>
</dbReference>
<dbReference type="GO" id="GO:0008270">
    <property type="term" value="F:zinc ion binding"/>
    <property type="evidence" value="ECO:0007669"/>
    <property type="project" value="UniProtKB-UniRule"/>
</dbReference>
<dbReference type="AlphaFoldDB" id="A0A9J6C4P4"/>
<feature type="domain" description="ZAD" evidence="2">
    <location>
        <begin position="5"/>
        <end position="77"/>
    </location>
</feature>
<organism evidence="3 4">
    <name type="scientific">Polypedilum vanderplanki</name>
    <name type="common">Sleeping chironomid midge</name>
    <dbReference type="NCBI Taxonomy" id="319348"/>
    <lineage>
        <taxon>Eukaryota</taxon>
        <taxon>Metazoa</taxon>
        <taxon>Ecdysozoa</taxon>
        <taxon>Arthropoda</taxon>
        <taxon>Hexapoda</taxon>
        <taxon>Insecta</taxon>
        <taxon>Pterygota</taxon>
        <taxon>Neoptera</taxon>
        <taxon>Endopterygota</taxon>
        <taxon>Diptera</taxon>
        <taxon>Nematocera</taxon>
        <taxon>Chironomoidea</taxon>
        <taxon>Chironomidae</taxon>
        <taxon>Chironominae</taxon>
        <taxon>Polypedilum</taxon>
        <taxon>Polypedilum</taxon>
    </lineage>
</organism>
<feature type="binding site" evidence="1">
    <location>
        <position position="53"/>
    </location>
    <ligand>
        <name>Zn(2+)</name>
        <dbReference type="ChEBI" id="CHEBI:29105"/>
    </ligand>
</feature>
<proteinExistence type="predicted"/>
<keyword evidence="1" id="KW-0479">Metal-binding</keyword>
<feature type="binding site" evidence="1">
    <location>
        <position position="10"/>
    </location>
    <ligand>
        <name>Zn(2+)</name>
        <dbReference type="ChEBI" id="CHEBI:29105"/>
    </ligand>
</feature>
<dbReference type="InterPro" id="IPR012934">
    <property type="entry name" value="Znf_AD"/>
</dbReference>
<evidence type="ECO:0000313" key="3">
    <source>
        <dbReference type="EMBL" id="KAG5677113.1"/>
    </source>
</evidence>
<dbReference type="PROSITE" id="PS51915">
    <property type="entry name" value="ZAD"/>
    <property type="match status" value="1"/>
</dbReference>
<keyword evidence="1" id="KW-0863">Zinc-finger</keyword>
<sequence length="370" mass="43457">MTSNNECRLCLKTLEANEKFKVIDDEIYQSFKFVTQIDLKTNGKYSKFVCEVCLRSLQLSHAIIIQFSENQRKLESRLNTVKISKIQAPSTSSTSDPLDINAHQNFSIMKEEPDDEVIKYEPQLNFRQLNENEMDYNESDYQNINWNFMTTRTETKLNKEEKTFWHNIIDRTGRINSNILYILQMNGYNSVFSFQGHFAANVDNEDLIQQLQQSVRFLDPNSDHVKNINVGRRRLETFEFTLGERCLILGLFDKIGKMIQDGSIETLGIRDEKKESLLISRTKYNLEPEHLQETIETVLRHRINNHSLNFPIVKKCIEKFPYTIWIKCMNCQKSLRVTVTEDRKANGRKNINIRTHHCIAHIKNCNSIEF</sequence>
<dbReference type="Proteomes" id="UP001107558">
    <property type="component" value="Chromosome 2"/>
</dbReference>
<comment type="caution">
    <text evidence="3">The sequence shown here is derived from an EMBL/GenBank/DDBJ whole genome shotgun (WGS) entry which is preliminary data.</text>
</comment>
<feature type="binding site" evidence="1">
    <location>
        <position position="7"/>
    </location>
    <ligand>
        <name>Zn(2+)</name>
        <dbReference type="ChEBI" id="CHEBI:29105"/>
    </ligand>
</feature>
<accession>A0A9J6C4P4</accession>
<dbReference type="SUPFAM" id="SSF57716">
    <property type="entry name" value="Glucocorticoid receptor-like (DNA-binding domain)"/>
    <property type="match status" value="1"/>
</dbReference>
<reference evidence="3" key="1">
    <citation type="submission" date="2021-03" db="EMBL/GenBank/DDBJ databases">
        <title>Chromosome level genome of the anhydrobiotic midge Polypedilum vanderplanki.</title>
        <authorList>
            <person name="Yoshida Y."/>
            <person name="Kikawada T."/>
            <person name="Gusev O."/>
        </authorList>
    </citation>
    <scope>NUCLEOTIDE SEQUENCE</scope>
    <source>
        <strain evidence="3">NIAS01</strain>
        <tissue evidence="3">Whole body or cell culture</tissue>
    </source>
</reference>
<keyword evidence="4" id="KW-1185">Reference proteome</keyword>
<dbReference type="SMART" id="SM00868">
    <property type="entry name" value="zf-AD"/>
    <property type="match status" value="1"/>
</dbReference>
<dbReference type="EMBL" id="JADBJN010000002">
    <property type="protein sequence ID" value="KAG5677113.1"/>
    <property type="molecule type" value="Genomic_DNA"/>
</dbReference>
<keyword evidence="1" id="KW-0862">Zinc</keyword>